<dbReference type="EMBL" id="PDOD01000007">
    <property type="protein sequence ID" value="PYZ91561.1"/>
    <property type="molecule type" value="Genomic_DNA"/>
</dbReference>
<keyword evidence="4" id="KW-0547">Nucleotide-binding</keyword>
<evidence type="ECO:0000256" key="2">
    <source>
        <dbReference type="ARBA" id="ARBA00022527"/>
    </source>
</evidence>
<evidence type="ECO:0000256" key="4">
    <source>
        <dbReference type="ARBA" id="ARBA00022741"/>
    </source>
</evidence>
<evidence type="ECO:0000256" key="7">
    <source>
        <dbReference type="ARBA" id="ARBA00047899"/>
    </source>
</evidence>
<dbReference type="InterPro" id="IPR000719">
    <property type="entry name" value="Prot_kinase_dom"/>
</dbReference>
<accession>A0A323T4W4</accession>
<evidence type="ECO:0000256" key="3">
    <source>
        <dbReference type="ARBA" id="ARBA00022679"/>
    </source>
</evidence>
<dbReference type="SMART" id="SM00220">
    <property type="entry name" value="S_TKc"/>
    <property type="match status" value="1"/>
</dbReference>
<keyword evidence="9" id="KW-0812">Transmembrane</keyword>
<feature type="domain" description="Protein kinase" evidence="10">
    <location>
        <begin position="28"/>
        <end position="294"/>
    </location>
</feature>
<evidence type="ECO:0000259" key="10">
    <source>
        <dbReference type="PROSITE" id="PS50011"/>
    </source>
</evidence>
<dbReference type="RefSeq" id="WP_110612322.1">
    <property type="nucleotide sequence ID" value="NZ_PDOD01000007.1"/>
</dbReference>
<evidence type="ECO:0000313" key="11">
    <source>
        <dbReference type="EMBL" id="PYZ91561.1"/>
    </source>
</evidence>
<evidence type="ECO:0000256" key="1">
    <source>
        <dbReference type="ARBA" id="ARBA00012513"/>
    </source>
</evidence>
<sequence>MRQPTSKNQACNFRPGQMIKGRWHGNQYQIVRLLGEGAIGKVYLANRTGQPVAMKVARESMSVSSEVRALRQISKVRGVSLGPFFVDMDDLEGAHGSTSFYVMEYIDGEPFLSFINKRGKEWMALFLIQLLTDLSALHESGWVFGDLKPENLIVTQKTPSLRWIDVGGMTKMGRSIKEYTEFFDRGYWGLGDRKAEPSYDLFAVAMLIMNVGYPKRFQRINGGKKELLDKLKHQPSLSPYRDVIVKAIEHRYDDASQMKVDLMKVMKKKLTVSTPEKMHVRMKPTHKKRAHKRVSNVRMERKYKGTLETAVFSSFLLFLYILYLLG</sequence>
<name>A0A323T4W4_9BACI</name>
<comment type="catalytic activity">
    <reaction evidence="8">
        <text>L-seryl-[protein] + ATP = O-phospho-L-seryl-[protein] + ADP + H(+)</text>
        <dbReference type="Rhea" id="RHEA:17989"/>
        <dbReference type="Rhea" id="RHEA-COMP:9863"/>
        <dbReference type="Rhea" id="RHEA-COMP:11604"/>
        <dbReference type="ChEBI" id="CHEBI:15378"/>
        <dbReference type="ChEBI" id="CHEBI:29999"/>
        <dbReference type="ChEBI" id="CHEBI:30616"/>
        <dbReference type="ChEBI" id="CHEBI:83421"/>
        <dbReference type="ChEBI" id="CHEBI:456216"/>
        <dbReference type="EC" id="2.7.11.1"/>
    </reaction>
</comment>
<keyword evidence="6" id="KW-0067">ATP-binding</keyword>
<organism evidence="11 12">
    <name type="scientific">Salipaludibacillus keqinensis</name>
    <dbReference type="NCBI Taxonomy" id="2045207"/>
    <lineage>
        <taxon>Bacteria</taxon>
        <taxon>Bacillati</taxon>
        <taxon>Bacillota</taxon>
        <taxon>Bacilli</taxon>
        <taxon>Bacillales</taxon>
        <taxon>Bacillaceae</taxon>
    </lineage>
</organism>
<evidence type="ECO:0000256" key="6">
    <source>
        <dbReference type="ARBA" id="ARBA00022840"/>
    </source>
</evidence>
<evidence type="ECO:0000313" key="12">
    <source>
        <dbReference type="Proteomes" id="UP000248214"/>
    </source>
</evidence>
<dbReference type="Proteomes" id="UP000248214">
    <property type="component" value="Unassembled WGS sequence"/>
</dbReference>
<dbReference type="GO" id="GO:0004674">
    <property type="term" value="F:protein serine/threonine kinase activity"/>
    <property type="evidence" value="ECO:0007669"/>
    <property type="project" value="UniProtKB-KW"/>
</dbReference>
<keyword evidence="2 11" id="KW-0723">Serine/threonine-protein kinase</keyword>
<gene>
    <name evidence="11" type="ORF">CR194_19730</name>
</gene>
<feature type="transmembrane region" description="Helical" evidence="9">
    <location>
        <begin position="305"/>
        <end position="325"/>
    </location>
</feature>
<evidence type="ECO:0000256" key="9">
    <source>
        <dbReference type="SAM" id="Phobius"/>
    </source>
</evidence>
<keyword evidence="5 11" id="KW-0418">Kinase</keyword>
<reference evidence="11 12" key="1">
    <citation type="submission" date="2017-10" db="EMBL/GenBank/DDBJ databases">
        <title>Bacillus sp. nov., a halophilic bacterium isolated from a Keqin Lake.</title>
        <authorList>
            <person name="Wang H."/>
        </authorList>
    </citation>
    <scope>NUCLEOTIDE SEQUENCE [LARGE SCALE GENOMIC DNA]</scope>
    <source>
        <strain evidence="11 12">KQ-12</strain>
    </source>
</reference>
<evidence type="ECO:0000256" key="8">
    <source>
        <dbReference type="ARBA" id="ARBA00048679"/>
    </source>
</evidence>
<keyword evidence="9" id="KW-0472">Membrane</keyword>
<protein>
    <recommendedName>
        <fullName evidence="1">non-specific serine/threonine protein kinase</fullName>
        <ecNumber evidence="1">2.7.11.1</ecNumber>
    </recommendedName>
</protein>
<keyword evidence="3" id="KW-0808">Transferase</keyword>
<dbReference type="OrthoDB" id="583109at2"/>
<dbReference type="PROSITE" id="PS50011">
    <property type="entry name" value="PROTEIN_KINASE_DOM"/>
    <property type="match status" value="1"/>
</dbReference>
<proteinExistence type="predicted"/>
<keyword evidence="12" id="KW-1185">Reference proteome</keyword>
<dbReference type="AlphaFoldDB" id="A0A323T4W4"/>
<keyword evidence="9" id="KW-1133">Transmembrane helix</keyword>
<dbReference type="EC" id="2.7.11.1" evidence="1"/>
<comment type="caution">
    <text evidence="11">The sequence shown here is derived from an EMBL/GenBank/DDBJ whole genome shotgun (WGS) entry which is preliminary data.</text>
</comment>
<dbReference type="GO" id="GO:0005524">
    <property type="term" value="F:ATP binding"/>
    <property type="evidence" value="ECO:0007669"/>
    <property type="project" value="UniProtKB-KW"/>
</dbReference>
<dbReference type="Gene3D" id="1.10.510.10">
    <property type="entry name" value="Transferase(Phosphotransferase) domain 1"/>
    <property type="match status" value="1"/>
</dbReference>
<dbReference type="PANTHER" id="PTHR24356:SF1">
    <property type="entry name" value="SERINE_THREONINE-PROTEIN KINASE GREATWALL"/>
    <property type="match status" value="1"/>
</dbReference>
<evidence type="ECO:0000256" key="5">
    <source>
        <dbReference type="ARBA" id="ARBA00022777"/>
    </source>
</evidence>
<dbReference type="InterPro" id="IPR050236">
    <property type="entry name" value="Ser_Thr_kinase_AGC"/>
</dbReference>
<dbReference type="SUPFAM" id="SSF56112">
    <property type="entry name" value="Protein kinase-like (PK-like)"/>
    <property type="match status" value="1"/>
</dbReference>
<dbReference type="PANTHER" id="PTHR24356">
    <property type="entry name" value="SERINE/THREONINE-PROTEIN KINASE"/>
    <property type="match status" value="1"/>
</dbReference>
<dbReference type="Pfam" id="PF00069">
    <property type="entry name" value="Pkinase"/>
    <property type="match status" value="1"/>
</dbReference>
<dbReference type="InterPro" id="IPR011009">
    <property type="entry name" value="Kinase-like_dom_sf"/>
</dbReference>
<comment type="catalytic activity">
    <reaction evidence="7">
        <text>L-threonyl-[protein] + ATP = O-phospho-L-threonyl-[protein] + ADP + H(+)</text>
        <dbReference type="Rhea" id="RHEA:46608"/>
        <dbReference type="Rhea" id="RHEA-COMP:11060"/>
        <dbReference type="Rhea" id="RHEA-COMP:11605"/>
        <dbReference type="ChEBI" id="CHEBI:15378"/>
        <dbReference type="ChEBI" id="CHEBI:30013"/>
        <dbReference type="ChEBI" id="CHEBI:30616"/>
        <dbReference type="ChEBI" id="CHEBI:61977"/>
        <dbReference type="ChEBI" id="CHEBI:456216"/>
        <dbReference type="EC" id="2.7.11.1"/>
    </reaction>
</comment>